<accession>A0A1I5Q2L9</accession>
<dbReference type="PANTHER" id="PTHR19288">
    <property type="entry name" value="4-NITROPHENYLPHOSPHATASE-RELATED"/>
    <property type="match status" value="1"/>
</dbReference>
<dbReference type="RefSeq" id="WP_245757035.1">
    <property type="nucleotide sequence ID" value="NZ_FOXB01000018.1"/>
</dbReference>
<gene>
    <name evidence="1" type="ORF">SAMN05216234_11816</name>
</gene>
<protein>
    <submittedName>
        <fullName evidence="1">NagD protein</fullName>
    </submittedName>
</protein>
<dbReference type="PANTHER" id="PTHR19288:SF46">
    <property type="entry name" value="HALOACID DEHALOGENASE-LIKE HYDROLASE DOMAIN-CONTAINING PROTEIN 2"/>
    <property type="match status" value="1"/>
</dbReference>
<dbReference type="Pfam" id="PF13242">
    <property type="entry name" value="Hydrolase_like"/>
    <property type="match status" value="1"/>
</dbReference>
<dbReference type="GO" id="GO:0016791">
    <property type="term" value="F:phosphatase activity"/>
    <property type="evidence" value="ECO:0007669"/>
    <property type="project" value="TreeGrafter"/>
</dbReference>
<dbReference type="Pfam" id="PF13344">
    <property type="entry name" value="Hydrolase_6"/>
    <property type="match status" value="1"/>
</dbReference>
<dbReference type="Gene3D" id="3.40.50.1000">
    <property type="entry name" value="HAD superfamily/HAD-like"/>
    <property type="match status" value="2"/>
</dbReference>
<name>A0A1I5Q2L9_9BACT</name>
<dbReference type="STRING" id="223786.SAMN05216234_11816"/>
<proteinExistence type="predicted"/>
<sequence length="272" mass="30145">MSVAREVKGYMIDVQGTLIDDKQKRPIAGSIETIYKLQKQKTPFVLVTNNTKQDSEKFKTYLHELGYIFDDTQYLDPLMVLDTILPPTSVAAYGTPEFLTLLKERGYRFDFESPKAVLVSIKADFTNDEYAQMIELILGGAKLVGMHETSIYAKNGRRYPGVGAILKMISFATGCEYQVVGKPSVSFYTQALEKLRTQDKSISFETVEMISDDLKGDLSGAKALGMKTSLVLSGKISSIEEVKSIVKNSADIVAKTIGDVLNIGSGDWHELR</sequence>
<dbReference type="SUPFAM" id="SSF56784">
    <property type="entry name" value="HAD-like"/>
    <property type="match status" value="1"/>
</dbReference>
<dbReference type="InterPro" id="IPR006357">
    <property type="entry name" value="HAD-SF_hydro_IIA"/>
</dbReference>
<dbReference type="Proteomes" id="UP000199227">
    <property type="component" value="Unassembled WGS sequence"/>
</dbReference>
<keyword evidence="2" id="KW-1185">Reference proteome</keyword>
<dbReference type="AlphaFoldDB" id="A0A1I5Q2L9"/>
<dbReference type="NCBIfam" id="TIGR01460">
    <property type="entry name" value="HAD-SF-IIA"/>
    <property type="match status" value="1"/>
</dbReference>
<organism evidence="1 2">
    <name type="scientific">Hydrogenimonas thermophila</name>
    <dbReference type="NCBI Taxonomy" id="223786"/>
    <lineage>
        <taxon>Bacteria</taxon>
        <taxon>Pseudomonadati</taxon>
        <taxon>Campylobacterota</taxon>
        <taxon>Epsilonproteobacteria</taxon>
        <taxon>Campylobacterales</taxon>
        <taxon>Hydrogenimonadaceae</taxon>
        <taxon>Hydrogenimonas</taxon>
    </lineage>
</organism>
<dbReference type="EMBL" id="FOXB01000018">
    <property type="protein sequence ID" value="SFP40462.1"/>
    <property type="molecule type" value="Genomic_DNA"/>
</dbReference>
<dbReference type="GO" id="GO:0005737">
    <property type="term" value="C:cytoplasm"/>
    <property type="evidence" value="ECO:0007669"/>
    <property type="project" value="TreeGrafter"/>
</dbReference>
<dbReference type="InterPro" id="IPR023214">
    <property type="entry name" value="HAD_sf"/>
</dbReference>
<evidence type="ECO:0000313" key="2">
    <source>
        <dbReference type="Proteomes" id="UP000199227"/>
    </source>
</evidence>
<dbReference type="InterPro" id="IPR036412">
    <property type="entry name" value="HAD-like_sf"/>
</dbReference>
<reference evidence="1 2" key="1">
    <citation type="submission" date="2016-10" db="EMBL/GenBank/DDBJ databases">
        <authorList>
            <person name="de Groot N.N."/>
        </authorList>
    </citation>
    <scope>NUCLEOTIDE SEQUENCE [LARGE SCALE GENOMIC DNA]</scope>
    <source>
        <strain evidence="1 2">EP1-55-1</strain>
    </source>
</reference>
<evidence type="ECO:0000313" key="1">
    <source>
        <dbReference type="EMBL" id="SFP40462.1"/>
    </source>
</evidence>